<dbReference type="HOGENOM" id="CLU_3081879_0_0_3"/>
<organism evidence="1 2">
    <name type="scientific">Allocoleopsis franciscana PCC 7113</name>
    <dbReference type="NCBI Taxonomy" id="1173027"/>
    <lineage>
        <taxon>Bacteria</taxon>
        <taxon>Bacillati</taxon>
        <taxon>Cyanobacteriota</taxon>
        <taxon>Cyanophyceae</taxon>
        <taxon>Coleofasciculales</taxon>
        <taxon>Coleofasciculaceae</taxon>
        <taxon>Allocoleopsis</taxon>
        <taxon>Allocoleopsis franciscana</taxon>
    </lineage>
</organism>
<accession>K9WFU1</accession>
<reference evidence="1 2" key="1">
    <citation type="submission" date="2012-06" db="EMBL/GenBank/DDBJ databases">
        <title>Finished chromosome of genome of Microcoleus sp. PCC 7113.</title>
        <authorList>
            <consortium name="US DOE Joint Genome Institute"/>
            <person name="Gugger M."/>
            <person name="Coursin T."/>
            <person name="Rippka R."/>
            <person name="Tandeau De Marsac N."/>
            <person name="Huntemann M."/>
            <person name="Wei C.-L."/>
            <person name="Han J."/>
            <person name="Detter J.C."/>
            <person name="Han C."/>
            <person name="Tapia R."/>
            <person name="Chen A."/>
            <person name="Kyrpides N."/>
            <person name="Mavromatis K."/>
            <person name="Markowitz V."/>
            <person name="Szeto E."/>
            <person name="Ivanova N."/>
            <person name="Pagani I."/>
            <person name="Pati A."/>
            <person name="Goodwin L."/>
            <person name="Nordberg H.P."/>
            <person name="Cantor M.N."/>
            <person name="Hua S.X."/>
            <person name="Woyke T."/>
            <person name="Kerfeld C.A."/>
        </authorList>
    </citation>
    <scope>NUCLEOTIDE SEQUENCE [LARGE SCALE GENOMIC DNA]</scope>
    <source>
        <strain evidence="1 2">PCC 7113</strain>
    </source>
</reference>
<evidence type="ECO:0000313" key="2">
    <source>
        <dbReference type="Proteomes" id="UP000010471"/>
    </source>
</evidence>
<dbReference type="AlphaFoldDB" id="K9WFU1"/>
<sequence length="52" mass="5799">MGMVGTEELRFKAAMRGRKILLPVFLLKSGHLKKLSNTRLPGNHHKLITAST</sequence>
<gene>
    <name evidence="1" type="ORF">Mic7113_2878</name>
</gene>
<name>K9WFU1_9CYAN</name>
<dbReference type="EMBL" id="CP003630">
    <property type="protein sequence ID" value="AFZ18656.1"/>
    <property type="molecule type" value="Genomic_DNA"/>
</dbReference>
<keyword evidence="2" id="KW-1185">Reference proteome</keyword>
<proteinExistence type="predicted"/>
<dbReference type="Proteomes" id="UP000010471">
    <property type="component" value="Chromosome"/>
</dbReference>
<protein>
    <submittedName>
        <fullName evidence="1">Uncharacterized protein</fullName>
    </submittedName>
</protein>
<dbReference type="KEGG" id="mic:Mic7113_2878"/>
<evidence type="ECO:0000313" key="1">
    <source>
        <dbReference type="EMBL" id="AFZ18656.1"/>
    </source>
</evidence>